<evidence type="ECO:0000259" key="4">
    <source>
        <dbReference type="Pfam" id="PF25944"/>
    </source>
</evidence>
<feature type="domain" description="Multidrug resistance protein MdtA-like barrel-sandwich hybrid" evidence="3">
    <location>
        <begin position="62"/>
        <end position="180"/>
    </location>
</feature>
<evidence type="ECO:0000313" key="7">
    <source>
        <dbReference type="Proteomes" id="UP000217276"/>
    </source>
</evidence>
<dbReference type="Gene3D" id="2.40.50.100">
    <property type="match status" value="1"/>
</dbReference>
<dbReference type="NCBIfam" id="TIGR01730">
    <property type="entry name" value="RND_mfp"/>
    <property type="match status" value="1"/>
</dbReference>
<comment type="similarity">
    <text evidence="2">Belongs to the membrane fusion protein (MFP) (TC 8.A.1) family.</text>
</comment>
<evidence type="ECO:0000259" key="5">
    <source>
        <dbReference type="Pfam" id="PF25967"/>
    </source>
</evidence>
<name>A0A250FEA1_9FLAO</name>
<dbReference type="InterPro" id="IPR058626">
    <property type="entry name" value="MdtA-like_b-barrel"/>
</dbReference>
<gene>
    <name evidence="6" type="ORF">CGC53_08445</name>
</gene>
<dbReference type="RefSeq" id="WP_095914387.1">
    <property type="nucleotide sequence ID" value="NZ_CAUUPF010000023.1"/>
</dbReference>
<dbReference type="EMBL" id="CP022384">
    <property type="protein sequence ID" value="ATA82368.1"/>
    <property type="molecule type" value="Genomic_DNA"/>
</dbReference>
<protein>
    <submittedName>
        <fullName evidence="6">Efflux transporter periplasmic adaptor subunit</fullName>
    </submittedName>
</protein>
<dbReference type="Gene3D" id="2.40.420.20">
    <property type="match status" value="1"/>
</dbReference>
<dbReference type="PANTHER" id="PTHR30158">
    <property type="entry name" value="ACRA/E-RELATED COMPONENT OF DRUG EFFLUX TRANSPORTER"/>
    <property type="match status" value="1"/>
</dbReference>
<comment type="subcellular location">
    <subcellularLocation>
        <location evidence="1">Cell envelope</location>
    </subcellularLocation>
</comment>
<dbReference type="SUPFAM" id="SSF111369">
    <property type="entry name" value="HlyD-like secretion proteins"/>
    <property type="match status" value="1"/>
</dbReference>
<evidence type="ECO:0000313" key="6">
    <source>
        <dbReference type="EMBL" id="ATA82368.1"/>
    </source>
</evidence>
<dbReference type="InterPro" id="IPR058627">
    <property type="entry name" value="MdtA-like_C"/>
</dbReference>
<reference evidence="7" key="1">
    <citation type="submission" date="2017-06" db="EMBL/GenBank/DDBJ databases">
        <title>Capnocytophaga spp. assemblies.</title>
        <authorList>
            <person name="Gulvik C.A."/>
        </authorList>
    </citation>
    <scope>NUCLEOTIDE SEQUENCE [LARGE SCALE GENOMIC DNA]</scope>
    <source>
        <strain evidence="7">H6253</strain>
    </source>
</reference>
<dbReference type="Pfam" id="PF25967">
    <property type="entry name" value="RND-MFP_C"/>
    <property type="match status" value="1"/>
</dbReference>
<dbReference type="Pfam" id="PF25917">
    <property type="entry name" value="BSH_RND"/>
    <property type="match status" value="1"/>
</dbReference>
<sequence>MNKIFLTAVSAIAIVACNNTQQQDAQASAQIPSYPAIVVGEQNTTSFLSYPVNIEGVVNSPVQAKVSGYITKVLVDEGQAVTQGQALFQLETQTLNQSAASAKAQVEVAQVEVNKLIPLVEKNIVSKVQLETAKANLQRAQAAYNEVASNIGFAVVKAPVNGIVGAINYREGALVNANSTVLTTVSDVKEVYAYFSMNEKEYLDFLNNTEGKNLPEKLKNLPEASLVLANGKEYTQKGKIQAVTGQIDVTTGSIQFRATFPNPDGLLTNGNSGTIRVPQHFSNSLVIPEVATFELQGKVFAYKIIEKDSVVQTVITLKNRADNYAVVESGLSKGDIILVQGLNAVRRGMHVKPEPIVPMDSIVKRIQPIFNEH</sequence>
<feature type="domain" description="Multidrug resistance protein MdtA-like beta-barrel" evidence="4">
    <location>
        <begin position="219"/>
        <end position="276"/>
    </location>
</feature>
<dbReference type="InterPro" id="IPR006143">
    <property type="entry name" value="RND_pump_MFP"/>
</dbReference>
<dbReference type="AlphaFoldDB" id="A0A250FEA1"/>
<dbReference type="InterPro" id="IPR058625">
    <property type="entry name" value="MdtA-like_BSH"/>
</dbReference>
<dbReference type="GO" id="GO:0046677">
    <property type="term" value="P:response to antibiotic"/>
    <property type="evidence" value="ECO:0007669"/>
    <property type="project" value="TreeGrafter"/>
</dbReference>
<dbReference type="GO" id="GO:0022857">
    <property type="term" value="F:transmembrane transporter activity"/>
    <property type="evidence" value="ECO:0007669"/>
    <property type="project" value="InterPro"/>
</dbReference>
<evidence type="ECO:0000256" key="1">
    <source>
        <dbReference type="ARBA" id="ARBA00004196"/>
    </source>
</evidence>
<dbReference type="Pfam" id="PF25944">
    <property type="entry name" value="Beta-barrel_RND"/>
    <property type="match status" value="1"/>
</dbReference>
<organism evidence="6 7">
    <name type="scientific">Capnocytophaga leadbetteri</name>
    <dbReference type="NCBI Taxonomy" id="327575"/>
    <lineage>
        <taxon>Bacteria</taxon>
        <taxon>Pseudomonadati</taxon>
        <taxon>Bacteroidota</taxon>
        <taxon>Flavobacteriia</taxon>
        <taxon>Flavobacteriales</taxon>
        <taxon>Flavobacteriaceae</taxon>
        <taxon>Capnocytophaga</taxon>
    </lineage>
</organism>
<dbReference type="PANTHER" id="PTHR30158:SF23">
    <property type="entry name" value="MULTIDRUG RESISTANCE PROTEIN MEXA"/>
    <property type="match status" value="1"/>
</dbReference>
<dbReference type="PROSITE" id="PS51257">
    <property type="entry name" value="PROKAR_LIPOPROTEIN"/>
    <property type="match status" value="1"/>
</dbReference>
<accession>A0A250FEA1</accession>
<dbReference type="GO" id="GO:0030313">
    <property type="term" value="C:cell envelope"/>
    <property type="evidence" value="ECO:0007669"/>
    <property type="project" value="UniProtKB-SubCell"/>
</dbReference>
<dbReference type="KEGG" id="clk:CGC53_08445"/>
<dbReference type="Gene3D" id="2.40.30.170">
    <property type="match status" value="1"/>
</dbReference>
<dbReference type="Gene3D" id="1.10.287.470">
    <property type="entry name" value="Helix hairpin bin"/>
    <property type="match status" value="1"/>
</dbReference>
<proteinExistence type="inferred from homology"/>
<feature type="domain" description="Multidrug resistance protein MdtA-like C-terminal permuted SH3" evidence="5">
    <location>
        <begin position="283"/>
        <end position="343"/>
    </location>
</feature>
<keyword evidence="7" id="KW-1185">Reference proteome</keyword>
<dbReference type="GO" id="GO:0005886">
    <property type="term" value="C:plasma membrane"/>
    <property type="evidence" value="ECO:0007669"/>
    <property type="project" value="TreeGrafter"/>
</dbReference>
<evidence type="ECO:0000256" key="2">
    <source>
        <dbReference type="ARBA" id="ARBA00009477"/>
    </source>
</evidence>
<evidence type="ECO:0000259" key="3">
    <source>
        <dbReference type="Pfam" id="PF25917"/>
    </source>
</evidence>
<dbReference type="Proteomes" id="UP000217276">
    <property type="component" value="Chromosome"/>
</dbReference>